<dbReference type="PANTHER" id="PTHR44688">
    <property type="entry name" value="DNA-BINDING TRANSCRIPTIONAL ACTIVATOR DEVR_DOSR"/>
    <property type="match status" value="1"/>
</dbReference>
<dbReference type="SUPFAM" id="SSF46894">
    <property type="entry name" value="C-terminal effector domain of the bipartite response regulators"/>
    <property type="match status" value="1"/>
</dbReference>
<name>A0A6P1MD09_9FIRM</name>
<evidence type="ECO:0000313" key="6">
    <source>
        <dbReference type="Proteomes" id="UP000463883"/>
    </source>
</evidence>
<dbReference type="Gene3D" id="1.25.40.10">
    <property type="entry name" value="Tetratricopeptide repeat domain"/>
    <property type="match status" value="1"/>
</dbReference>
<dbReference type="PROSITE" id="PS50043">
    <property type="entry name" value="HTH_LUXR_2"/>
    <property type="match status" value="1"/>
</dbReference>
<reference evidence="5 6" key="1">
    <citation type="submission" date="2020-01" db="EMBL/GenBank/DDBJ databases">
        <title>Genomic analysis of Aminipila sp. CBA3637.</title>
        <authorList>
            <person name="Kim Y.B."/>
            <person name="Roh S.W."/>
        </authorList>
    </citation>
    <scope>NUCLEOTIDE SEQUENCE [LARGE SCALE GENOMIC DNA]</scope>
    <source>
        <strain evidence="5 6">CBA3637</strain>
    </source>
</reference>
<evidence type="ECO:0000313" key="5">
    <source>
        <dbReference type="EMBL" id="QHI72579.1"/>
    </source>
</evidence>
<keyword evidence="3" id="KW-0804">Transcription</keyword>
<evidence type="ECO:0000259" key="4">
    <source>
        <dbReference type="PROSITE" id="PS50043"/>
    </source>
</evidence>
<evidence type="ECO:0000256" key="2">
    <source>
        <dbReference type="ARBA" id="ARBA00023125"/>
    </source>
</evidence>
<dbReference type="Proteomes" id="UP000463883">
    <property type="component" value="Chromosome"/>
</dbReference>
<gene>
    <name evidence="5" type="ORF">Ami3637_09370</name>
</gene>
<organism evidence="5 6">
    <name type="scientific">Aminipila terrae</name>
    <dbReference type="NCBI Taxonomy" id="2697030"/>
    <lineage>
        <taxon>Bacteria</taxon>
        <taxon>Bacillati</taxon>
        <taxon>Bacillota</taxon>
        <taxon>Clostridia</taxon>
        <taxon>Peptostreptococcales</taxon>
        <taxon>Anaerovoracaceae</taxon>
        <taxon>Aminipila</taxon>
    </lineage>
</organism>
<evidence type="ECO:0000256" key="1">
    <source>
        <dbReference type="ARBA" id="ARBA00023015"/>
    </source>
</evidence>
<dbReference type="InterPro" id="IPR000792">
    <property type="entry name" value="Tscrpt_reg_LuxR_C"/>
</dbReference>
<keyword evidence="1" id="KW-0805">Transcription regulation</keyword>
<dbReference type="InterPro" id="IPR027417">
    <property type="entry name" value="P-loop_NTPase"/>
</dbReference>
<sequence>MNIGKILKRQRVEKELDNLFSYPLTIVSATMGYGKTTSVRSYLMARDVETVWISLLGCDGNETVFWHKLSTAVGKVFPEMGNMLERFGFPMDARQDAEILDLVWKSGNKKTKVIVIDDFHMIEQSKHMAKLIEIFAEEKIPHLHILLISRTRPKINQMNLIAKKLCYYIDTDTLSFNIQEIEEYFSMVGCCLSKREIERIYRYTNGWISAIYLLLLGVEKGIPVTEVSNITELVNDNLFSSLKDSVKDILIKLSVLDSFTLLQATQILKNSEVPQVVRGLVEQNAFIEYDFQNGVYKLHHVLLDFLRDKIQAENLDVRDVCHNAGRWFLDHGETIQAFDYYHRADKAGEILNIINQNANMRNWLLGFKLLWTVYQGFPEEWYVKYPFPILHFARTFIISGDKEATIESKRIITIMEEYFSKEKGVSTQLRNRVLGEIEIIKIFLVFNEAEKMVELSRKAEKLLEGEVSSNVFRNSAFSFGVPHFLYCYYREPGRLKETLDCIQTGFPPVVFDGSGTGCELVALAEYDLETGDWQNAEIYAQKAIYKARTMEQTSIIICAEFTLMRILLFKGKLAEAKEIIARMRTNLHQLDDEINCQNRIVYNAAIDMCEGYLYGCRLKREEIPEWLRLGDMDSRVLMLHAVAFPYIIYGKAVMLTKNWVELEVLCESFISRYEVYHNQLGLLHNAIYSAVARLHLYGMESGIASLIPALQDGQKDGILLPFAENADFILPMLYELQSRGGMDSHYLQRLIQISEQYIENFALEKSNPVHITKREKEVLVLLEGGLTQRQMAEQLCISVSSIKKHLESIYSKFKVNNKTSAIKKAHEANIL</sequence>
<dbReference type="CDD" id="cd06170">
    <property type="entry name" value="LuxR_C_like"/>
    <property type="match status" value="1"/>
</dbReference>
<dbReference type="GO" id="GO:0006355">
    <property type="term" value="P:regulation of DNA-templated transcription"/>
    <property type="evidence" value="ECO:0007669"/>
    <property type="project" value="InterPro"/>
</dbReference>
<feature type="domain" description="HTH luxR-type" evidence="4">
    <location>
        <begin position="764"/>
        <end position="829"/>
    </location>
</feature>
<dbReference type="GO" id="GO:0003677">
    <property type="term" value="F:DNA binding"/>
    <property type="evidence" value="ECO:0007669"/>
    <property type="project" value="UniProtKB-KW"/>
</dbReference>
<dbReference type="SMART" id="SM00421">
    <property type="entry name" value="HTH_LUXR"/>
    <property type="match status" value="1"/>
</dbReference>
<dbReference type="AlphaFoldDB" id="A0A6P1MD09"/>
<dbReference type="InterPro" id="IPR011990">
    <property type="entry name" value="TPR-like_helical_dom_sf"/>
</dbReference>
<protein>
    <recommendedName>
        <fullName evidence="4">HTH luxR-type domain-containing protein</fullName>
    </recommendedName>
</protein>
<dbReference type="Gene3D" id="1.10.10.10">
    <property type="entry name" value="Winged helix-like DNA-binding domain superfamily/Winged helix DNA-binding domain"/>
    <property type="match status" value="1"/>
</dbReference>
<dbReference type="Pfam" id="PF25873">
    <property type="entry name" value="WHD_MalT"/>
    <property type="match status" value="1"/>
</dbReference>
<dbReference type="PANTHER" id="PTHR44688:SF16">
    <property type="entry name" value="DNA-BINDING TRANSCRIPTIONAL ACTIVATOR DEVR_DOSR"/>
    <property type="match status" value="1"/>
</dbReference>
<accession>A0A6P1MD09</accession>
<dbReference type="EMBL" id="CP047591">
    <property type="protein sequence ID" value="QHI72579.1"/>
    <property type="molecule type" value="Genomic_DNA"/>
</dbReference>
<dbReference type="Pfam" id="PF00196">
    <property type="entry name" value="GerE"/>
    <property type="match status" value="1"/>
</dbReference>
<evidence type="ECO:0000256" key="3">
    <source>
        <dbReference type="ARBA" id="ARBA00023163"/>
    </source>
</evidence>
<proteinExistence type="predicted"/>
<dbReference type="PRINTS" id="PR00038">
    <property type="entry name" value="HTHLUXR"/>
</dbReference>
<dbReference type="InterPro" id="IPR036388">
    <property type="entry name" value="WH-like_DNA-bd_sf"/>
</dbReference>
<dbReference type="SUPFAM" id="SSF52540">
    <property type="entry name" value="P-loop containing nucleoside triphosphate hydrolases"/>
    <property type="match status" value="1"/>
</dbReference>
<keyword evidence="2" id="KW-0238">DNA-binding</keyword>
<dbReference type="KEGG" id="amic:Ami3637_09370"/>
<dbReference type="InterPro" id="IPR016032">
    <property type="entry name" value="Sig_transdc_resp-reg_C-effctor"/>
</dbReference>
<dbReference type="InterPro" id="IPR059106">
    <property type="entry name" value="WHD_MalT"/>
</dbReference>
<dbReference type="RefSeq" id="WP_162362347.1">
    <property type="nucleotide sequence ID" value="NZ_CP047591.1"/>
</dbReference>
<keyword evidence="6" id="KW-1185">Reference proteome</keyword>